<organism evidence="1 2">
    <name type="scientific">Danxiaibacter flavus</name>
    <dbReference type="NCBI Taxonomy" id="3049108"/>
    <lineage>
        <taxon>Bacteria</taxon>
        <taxon>Pseudomonadati</taxon>
        <taxon>Bacteroidota</taxon>
        <taxon>Chitinophagia</taxon>
        <taxon>Chitinophagales</taxon>
        <taxon>Chitinophagaceae</taxon>
        <taxon>Danxiaibacter</taxon>
    </lineage>
</organism>
<reference evidence="1 2" key="1">
    <citation type="submission" date="2023-07" db="EMBL/GenBank/DDBJ databases">
        <authorList>
            <person name="Lian W.-H."/>
        </authorList>
    </citation>
    <scope>NUCLEOTIDE SEQUENCE [LARGE SCALE GENOMIC DNA]</scope>
    <source>
        <strain evidence="1 2">SYSU DXS3180</strain>
    </source>
</reference>
<dbReference type="SUPFAM" id="SSF48452">
    <property type="entry name" value="TPR-like"/>
    <property type="match status" value="1"/>
</dbReference>
<dbReference type="InterPro" id="IPR041662">
    <property type="entry name" value="SusD-like_2"/>
</dbReference>
<protein>
    <submittedName>
        <fullName evidence="1">SusD/RagB family nutrient-binding outer membrane lipoprotein</fullName>
    </submittedName>
</protein>
<keyword evidence="2" id="KW-1185">Reference proteome</keyword>
<keyword evidence="1" id="KW-0449">Lipoprotein</keyword>
<sequence length="529" mass="58214">MKRTTIYIAFAVSGMILGSCSKDFEAINTDPEHLTNANMNYNYLLTAAQLTTSGNSDANAYEDWRNNLIYASCMIQHLSSTFGYWGGDKYTYNAGYNSAYWDQTFNNPVRNIIEVIENSKNDTAHQDLYQIARIFKVFMFQRVTDMYGDCPYSEAGRGYTNGITSPKYDKQQDIYADMLKELQEAAGALGSGANTVGSADILYSGDPVQWKKFAYSEMLRLAMRMVKVDPDNAKKWAQTAVTGGVMTSITDDAVFSHQTGVPGTATTNGSALVLDGVDPNAARLSATFVNYLVATKDPRLIYFGTVAEDPNNTDDLGDNSPAIQLGQPNGYDNAGGAFDITKAPGYPGSQAKYSIVNRNTFARLDAPTFFLTYAETALLQAEAVQRGWISGSVSDFYTRGVTAAMNQLGQIAKYVNATPAPLPAISAADITAYLQTNPFNAGDALNQINTQYWIATFMDEYEAWANWRRTGFPHLNEIKNYPTNVTNGSIPRRFTYPLSEATTNTDNYNAAVAGLSNGDKMTSRVWWDK</sequence>
<dbReference type="Gene3D" id="1.25.40.390">
    <property type="match status" value="1"/>
</dbReference>
<proteinExistence type="predicted"/>
<dbReference type="EMBL" id="JAULBC010000001">
    <property type="protein sequence ID" value="MEX6686981.1"/>
    <property type="molecule type" value="Genomic_DNA"/>
</dbReference>
<gene>
    <name evidence="1" type="ORF">QTN47_05725</name>
</gene>
<dbReference type="InterPro" id="IPR011990">
    <property type="entry name" value="TPR-like_helical_dom_sf"/>
</dbReference>
<accession>A0ABV3ZAT8</accession>
<dbReference type="RefSeq" id="WP_369328378.1">
    <property type="nucleotide sequence ID" value="NZ_JAULBC010000001.1"/>
</dbReference>
<dbReference type="Pfam" id="PF12771">
    <property type="entry name" value="SusD-like_2"/>
    <property type="match status" value="1"/>
</dbReference>
<evidence type="ECO:0000313" key="1">
    <source>
        <dbReference type="EMBL" id="MEX6686981.1"/>
    </source>
</evidence>
<dbReference type="Proteomes" id="UP001560573">
    <property type="component" value="Unassembled WGS sequence"/>
</dbReference>
<name>A0ABV3ZAT8_9BACT</name>
<evidence type="ECO:0000313" key="2">
    <source>
        <dbReference type="Proteomes" id="UP001560573"/>
    </source>
</evidence>
<comment type="caution">
    <text evidence="1">The sequence shown here is derived from an EMBL/GenBank/DDBJ whole genome shotgun (WGS) entry which is preliminary data.</text>
</comment>
<dbReference type="PROSITE" id="PS51257">
    <property type="entry name" value="PROKAR_LIPOPROTEIN"/>
    <property type="match status" value="1"/>
</dbReference>